<dbReference type="InterPro" id="IPR055152">
    <property type="entry name" value="Transketolase-like_C_2"/>
</dbReference>
<dbReference type="SUPFAM" id="SSF52922">
    <property type="entry name" value="TK C-terminal domain-like"/>
    <property type="match status" value="1"/>
</dbReference>
<dbReference type="Gene3D" id="3.40.50.920">
    <property type="match status" value="1"/>
</dbReference>
<comment type="cofactor">
    <cofactor evidence="3">
        <name>thiamine diphosphate</name>
        <dbReference type="ChEBI" id="CHEBI:58937"/>
    </cofactor>
</comment>
<dbReference type="GO" id="GO:0004802">
    <property type="term" value="F:transketolase activity"/>
    <property type="evidence" value="ECO:0007669"/>
    <property type="project" value="TreeGrafter"/>
</dbReference>
<dbReference type="PROSITE" id="PS00802">
    <property type="entry name" value="TRANSKETOLASE_2"/>
    <property type="match status" value="1"/>
</dbReference>
<reference evidence="10" key="1">
    <citation type="journal article" date="2020" name="Stud. Mycol.">
        <title>101 Dothideomycetes genomes: a test case for predicting lifestyles and emergence of pathogens.</title>
        <authorList>
            <person name="Haridas S."/>
            <person name="Albert R."/>
            <person name="Binder M."/>
            <person name="Bloem J."/>
            <person name="Labutti K."/>
            <person name="Salamov A."/>
            <person name="Andreopoulos B."/>
            <person name="Baker S."/>
            <person name="Barry K."/>
            <person name="Bills G."/>
            <person name="Bluhm B."/>
            <person name="Cannon C."/>
            <person name="Castanera R."/>
            <person name="Culley D."/>
            <person name="Daum C."/>
            <person name="Ezra D."/>
            <person name="Gonzalez J."/>
            <person name="Henrissat B."/>
            <person name="Kuo A."/>
            <person name="Liang C."/>
            <person name="Lipzen A."/>
            <person name="Lutzoni F."/>
            <person name="Magnuson J."/>
            <person name="Mondo S."/>
            <person name="Nolan M."/>
            <person name="Ohm R."/>
            <person name="Pangilinan J."/>
            <person name="Park H.-J."/>
            <person name="Ramirez L."/>
            <person name="Alfaro M."/>
            <person name="Sun H."/>
            <person name="Tritt A."/>
            <person name="Yoshinaga Y."/>
            <person name="Zwiers L.-H."/>
            <person name="Turgeon B."/>
            <person name="Goodwin S."/>
            <person name="Spatafora J."/>
            <person name="Crous P."/>
            <person name="Grigoriev I."/>
        </authorList>
    </citation>
    <scope>NUCLEOTIDE SEQUENCE</scope>
    <source>
        <strain evidence="10">CBS 133067</strain>
    </source>
</reference>
<evidence type="ECO:0000256" key="2">
    <source>
        <dbReference type="ARBA" id="ARBA00001946"/>
    </source>
</evidence>
<dbReference type="GO" id="GO:0046872">
    <property type="term" value="F:metal ion binding"/>
    <property type="evidence" value="ECO:0007669"/>
    <property type="project" value="UniProtKB-KW"/>
</dbReference>
<evidence type="ECO:0000256" key="1">
    <source>
        <dbReference type="ARBA" id="ARBA00001941"/>
    </source>
</evidence>
<comment type="caution">
    <text evidence="10">The sequence shown here is derived from an EMBL/GenBank/DDBJ whole genome shotgun (WGS) entry which is preliminary data.</text>
</comment>
<dbReference type="PANTHER" id="PTHR43522">
    <property type="entry name" value="TRANSKETOLASE"/>
    <property type="match status" value="1"/>
</dbReference>
<dbReference type="OrthoDB" id="10267175at2759"/>
<evidence type="ECO:0000256" key="8">
    <source>
        <dbReference type="ARBA" id="ARBA00023052"/>
    </source>
</evidence>
<evidence type="ECO:0000313" key="10">
    <source>
        <dbReference type="EMBL" id="KAF2096108.1"/>
    </source>
</evidence>
<keyword evidence="8" id="KW-0786">Thiamine pyrophosphate</keyword>
<evidence type="ECO:0000256" key="3">
    <source>
        <dbReference type="ARBA" id="ARBA00001964"/>
    </source>
</evidence>
<dbReference type="SUPFAM" id="SSF52518">
    <property type="entry name" value="Thiamin diphosphate-binding fold (THDP-binding)"/>
    <property type="match status" value="2"/>
</dbReference>
<dbReference type="Pfam" id="PF02779">
    <property type="entry name" value="Transket_pyr"/>
    <property type="match status" value="1"/>
</dbReference>
<feature type="domain" description="Transketolase-like pyrimidine-binding" evidence="9">
    <location>
        <begin position="374"/>
        <end position="543"/>
    </location>
</feature>
<dbReference type="PANTHER" id="PTHR43522:SF6">
    <property type="entry name" value="TRANSKETOLASE-LIKE PYRIMIDINE-BINDING DOMAIN-CONTAINING PROTEIN-RELATED"/>
    <property type="match status" value="1"/>
</dbReference>
<keyword evidence="6" id="KW-0479">Metal-binding</keyword>
<name>A0A9P4I9U5_9PEZI</name>
<gene>
    <name evidence="10" type="ORF">NA57DRAFT_78880</name>
</gene>
<dbReference type="GO" id="GO:0005829">
    <property type="term" value="C:cytosol"/>
    <property type="evidence" value="ECO:0007669"/>
    <property type="project" value="TreeGrafter"/>
</dbReference>
<dbReference type="Pfam" id="PF00456">
    <property type="entry name" value="Transketolase_N"/>
    <property type="match status" value="1"/>
</dbReference>
<dbReference type="GO" id="GO:0006098">
    <property type="term" value="P:pentose-phosphate shunt"/>
    <property type="evidence" value="ECO:0007669"/>
    <property type="project" value="TreeGrafter"/>
</dbReference>
<dbReference type="EMBL" id="ML978130">
    <property type="protein sequence ID" value="KAF2096108.1"/>
    <property type="molecule type" value="Genomic_DNA"/>
</dbReference>
<organism evidence="10 11">
    <name type="scientific">Rhizodiscina lignyota</name>
    <dbReference type="NCBI Taxonomy" id="1504668"/>
    <lineage>
        <taxon>Eukaryota</taxon>
        <taxon>Fungi</taxon>
        <taxon>Dikarya</taxon>
        <taxon>Ascomycota</taxon>
        <taxon>Pezizomycotina</taxon>
        <taxon>Dothideomycetes</taxon>
        <taxon>Pleosporomycetidae</taxon>
        <taxon>Aulographales</taxon>
        <taxon>Rhizodiscinaceae</taxon>
        <taxon>Rhizodiscina</taxon>
    </lineage>
</organism>
<comment type="cofactor">
    <cofactor evidence="2">
        <name>Mg(2+)</name>
        <dbReference type="ChEBI" id="CHEBI:18420"/>
    </cofactor>
</comment>
<dbReference type="InterPro" id="IPR033247">
    <property type="entry name" value="Transketolase_fam"/>
</dbReference>
<dbReference type="Pfam" id="PF22613">
    <property type="entry name" value="Transketolase_C_1"/>
    <property type="match status" value="1"/>
</dbReference>
<keyword evidence="5" id="KW-0808">Transferase</keyword>
<keyword evidence="11" id="KW-1185">Reference proteome</keyword>
<evidence type="ECO:0000313" key="11">
    <source>
        <dbReference type="Proteomes" id="UP000799772"/>
    </source>
</evidence>
<comment type="similarity">
    <text evidence="4">Belongs to the transketolase family.</text>
</comment>
<dbReference type="SMART" id="SM00861">
    <property type="entry name" value="Transket_pyr"/>
    <property type="match status" value="1"/>
</dbReference>
<accession>A0A9P4I9U5</accession>
<evidence type="ECO:0000256" key="4">
    <source>
        <dbReference type="ARBA" id="ARBA00007131"/>
    </source>
</evidence>
<dbReference type="CDD" id="cd02012">
    <property type="entry name" value="TPP_TK"/>
    <property type="match status" value="1"/>
</dbReference>
<dbReference type="AlphaFoldDB" id="A0A9P4I9U5"/>
<evidence type="ECO:0000259" key="9">
    <source>
        <dbReference type="SMART" id="SM00861"/>
    </source>
</evidence>
<sequence>MNGHLETNPATKQQFTDDEQAVRDIRKLVIDCCRQNGAGHGGSAIGMAPLGVALWKHIMRYNPKNGDWFDRDRFVLSNGHAAIFLYTMLHMAGYPDMKLDELKMYADPKNVDPETGKWKHTICHGHPEIDVSGVEVTTGPLGQGVANSVGLAIAAKSLATKFNKDGHDIISSRIYCVTGDGCLQEGVANEAVAIAGHLQLDNLILLYDNNQVTCDGPADWIVSEDTNAKFRSMGWHVIDVFDGDTSVDNIVGAVNIAKAVTGKPTLINIRTTIGYGTSTAGTAKSHHGTYSSEDAVLYAEDVSKSEAHVVSSRTKALFATKAKQGEKLEQEWNAKLESYTKAFPEQGKVLLGRIEGKIEYEDLLKTFEMPKDLMPTRTFNGKLFKNLVASIPSVMAGGADLWGANQLGDYSHTIFDGKHRDGQVIRYGIREHAMAAISNGLAAYSPGTFLPITATFFMFYLYAAPGVRMGALQNLKVIHIATHDTLGEGQNGPTHQPVEVDSLYRAMPNLLHIRAADPEEVVGAWQTALSVKGKSIIIGLARDPPKVAIPNSDRNKVAKGGYVVVEKENAQVTLISTGSELQFAVVAAEKLSAEGIVTRVVSMPCIKLFDEQSEEYQDSVLSETPHIISLEAYVSTIWARYCTASIGMTTFGYSGSGNANFARFGLDDNGVFKKVKAHVQKTGKGTKQKRWVQL</sequence>
<protein>
    <recommendedName>
        <fullName evidence="9">Transketolase-like pyrimidine-binding domain-containing protein</fullName>
    </recommendedName>
</protein>
<evidence type="ECO:0000256" key="5">
    <source>
        <dbReference type="ARBA" id="ARBA00022679"/>
    </source>
</evidence>
<evidence type="ECO:0000256" key="7">
    <source>
        <dbReference type="ARBA" id="ARBA00022842"/>
    </source>
</evidence>
<dbReference type="InterPro" id="IPR029061">
    <property type="entry name" value="THDP-binding"/>
</dbReference>
<dbReference type="CDD" id="cd07033">
    <property type="entry name" value="TPP_PYR_DXS_TK_like"/>
    <property type="match status" value="1"/>
</dbReference>
<dbReference type="InterPro" id="IPR005475">
    <property type="entry name" value="Transketolase-like_Pyr-bd"/>
</dbReference>
<comment type="cofactor">
    <cofactor evidence="1">
        <name>Co(2+)</name>
        <dbReference type="ChEBI" id="CHEBI:48828"/>
    </cofactor>
</comment>
<dbReference type="GO" id="GO:0005634">
    <property type="term" value="C:nucleus"/>
    <property type="evidence" value="ECO:0007669"/>
    <property type="project" value="TreeGrafter"/>
</dbReference>
<dbReference type="Gene3D" id="3.40.50.970">
    <property type="match status" value="2"/>
</dbReference>
<dbReference type="Proteomes" id="UP000799772">
    <property type="component" value="Unassembled WGS sequence"/>
</dbReference>
<keyword evidence="7" id="KW-0460">Magnesium</keyword>
<dbReference type="InterPro" id="IPR005474">
    <property type="entry name" value="Transketolase_N"/>
</dbReference>
<dbReference type="InterPro" id="IPR020826">
    <property type="entry name" value="Transketolase_BS"/>
</dbReference>
<dbReference type="InterPro" id="IPR009014">
    <property type="entry name" value="Transketo_C/PFOR_II"/>
</dbReference>
<proteinExistence type="inferred from homology"/>
<evidence type="ECO:0000256" key="6">
    <source>
        <dbReference type="ARBA" id="ARBA00022723"/>
    </source>
</evidence>